<dbReference type="OMA" id="VQTITHI"/>
<dbReference type="GeneID" id="20252584"/>
<evidence type="ECO:0000256" key="2">
    <source>
        <dbReference type="ARBA" id="ARBA00046344"/>
    </source>
</evidence>
<evidence type="ECO:0008006" key="5">
    <source>
        <dbReference type="Google" id="ProtNLM"/>
    </source>
</evidence>
<protein>
    <recommendedName>
        <fullName evidence="5">Family with sequence similarity 81 member B</fullName>
    </recommendedName>
</protein>
<dbReference type="OrthoDB" id="10014002at2759"/>
<comment type="similarity">
    <text evidence="2">Belongs to the FAM81 family.</text>
</comment>
<feature type="non-terminal residue" evidence="3">
    <location>
        <position position="223"/>
    </location>
</feature>
<dbReference type="RefSeq" id="XP_009056859.1">
    <property type="nucleotide sequence ID" value="XM_009058611.1"/>
</dbReference>
<keyword evidence="4" id="KW-1185">Reference proteome</keyword>
<sequence>LDSLEDRISQQEQNTQALLQRTMKIKEDVIDSLNFTHGTWNDEKHARSLLQEHIRSITAVVNRLNHDISALEESIRHRDSATVGQNSALRNLEVHHVGSLTDVRGRIVRCDTSIARLGVEVKSCVQSIRTLSQQQQGLANSQSERMNGIESQIATLSQHVERIAGESKIKIQHVEGDTSQYLNMLDGKTRKMIEDLKNSLGAIQAMQETERERMEERIIAMIE</sequence>
<feature type="non-terminal residue" evidence="3">
    <location>
        <position position="1"/>
    </location>
</feature>
<evidence type="ECO:0000313" key="4">
    <source>
        <dbReference type="Proteomes" id="UP000030746"/>
    </source>
</evidence>
<evidence type="ECO:0000313" key="3">
    <source>
        <dbReference type="EMBL" id="ESO92440.1"/>
    </source>
</evidence>
<dbReference type="CTD" id="20252584"/>
<dbReference type="PANTHER" id="PTHR22420">
    <property type="entry name" value="PROTEIN FAM81A"/>
    <property type="match status" value="1"/>
</dbReference>
<dbReference type="HOGENOM" id="CLU_056304_1_0_1"/>
<proteinExistence type="inferred from homology"/>
<dbReference type="Proteomes" id="UP000030746">
    <property type="component" value="Unassembled WGS sequence"/>
</dbReference>
<dbReference type="PANTHER" id="PTHR22420:SF4">
    <property type="entry name" value="PROTEIN FAM81A"/>
    <property type="match status" value="1"/>
</dbReference>
<gene>
    <name evidence="3" type="ORF">LOTGIDRAFT_83787</name>
</gene>
<dbReference type="AlphaFoldDB" id="V4ABI6"/>
<name>V4ABI6_LOTGI</name>
<dbReference type="InterPro" id="IPR029619">
    <property type="entry name" value="FAM81"/>
</dbReference>
<accession>V4ABI6</accession>
<dbReference type="KEGG" id="lgi:LOTGIDRAFT_83787"/>
<organism evidence="3 4">
    <name type="scientific">Lottia gigantea</name>
    <name type="common">Giant owl limpet</name>
    <dbReference type="NCBI Taxonomy" id="225164"/>
    <lineage>
        <taxon>Eukaryota</taxon>
        <taxon>Metazoa</taxon>
        <taxon>Spiralia</taxon>
        <taxon>Lophotrochozoa</taxon>
        <taxon>Mollusca</taxon>
        <taxon>Gastropoda</taxon>
        <taxon>Patellogastropoda</taxon>
        <taxon>Lottioidea</taxon>
        <taxon>Lottiidae</taxon>
        <taxon>Lottia</taxon>
    </lineage>
</organism>
<dbReference type="EMBL" id="KB202094">
    <property type="protein sequence ID" value="ESO92440.1"/>
    <property type="molecule type" value="Genomic_DNA"/>
</dbReference>
<keyword evidence="1" id="KW-0175">Coiled coil</keyword>
<evidence type="ECO:0000256" key="1">
    <source>
        <dbReference type="ARBA" id="ARBA00023054"/>
    </source>
</evidence>
<reference evidence="3 4" key="1">
    <citation type="journal article" date="2013" name="Nature">
        <title>Insights into bilaterian evolution from three spiralian genomes.</title>
        <authorList>
            <person name="Simakov O."/>
            <person name="Marletaz F."/>
            <person name="Cho S.J."/>
            <person name="Edsinger-Gonzales E."/>
            <person name="Havlak P."/>
            <person name="Hellsten U."/>
            <person name="Kuo D.H."/>
            <person name="Larsson T."/>
            <person name="Lv J."/>
            <person name="Arendt D."/>
            <person name="Savage R."/>
            <person name="Osoegawa K."/>
            <person name="de Jong P."/>
            <person name="Grimwood J."/>
            <person name="Chapman J.A."/>
            <person name="Shapiro H."/>
            <person name="Aerts A."/>
            <person name="Otillar R.P."/>
            <person name="Terry A.Y."/>
            <person name="Boore J.L."/>
            <person name="Grigoriev I.V."/>
            <person name="Lindberg D.R."/>
            <person name="Seaver E.C."/>
            <person name="Weisblat D.A."/>
            <person name="Putnam N.H."/>
            <person name="Rokhsar D.S."/>
        </authorList>
    </citation>
    <scope>NUCLEOTIDE SEQUENCE [LARGE SCALE GENOMIC DNA]</scope>
</reference>